<reference evidence="4" key="1">
    <citation type="submission" date="2021-01" db="EMBL/GenBank/DDBJ databases">
        <title>Whole genome shotgun sequence of Rhizocola hellebori NBRC 109834.</title>
        <authorList>
            <person name="Komaki H."/>
            <person name="Tamura T."/>
        </authorList>
    </citation>
    <scope>NUCLEOTIDE SEQUENCE</scope>
    <source>
        <strain evidence="4">NBRC 109834</strain>
    </source>
</reference>
<gene>
    <name evidence="4" type="ORF">Rhe02_30570</name>
</gene>
<dbReference type="Pfam" id="PF17920">
    <property type="entry name" value="TetR_C_16"/>
    <property type="match status" value="1"/>
</dbReference>
<dbReference type="Gene3D" id="1.10.10.60">
    <property type="entry name" value="Homeodomain-like"/>
    <property type="match status" value="1"/>
</dbReference>
<dbReference type="InterPro" id="IPR041678">
    <property type="entry name" value="TetR_C_16"/>
</dbReference>
<dbReference type="Proteomes" id="UP000612899">
    <property type="component" value="Unassembled WGS sequence"/>
</dbReference>
<protein>
    <submittedName>
        <fullName evidence="4">TetR family transcriptional regulator</fullName>
    </submittedName>
</protein>
<dbReference type="InterPro" id="IPR001647">
    <property type="entry name" value="HTH_TetR"/>
</dbReference>
<evidence type="ECO:0000259" key="3">
    <source>
        <dbReference type="PROSITE" id="PS50977"/>
    </source>
</evidence>
<dbReference type="GO" id="GO:0003700">
    <property type="term" value="F:DNA-binding transcription factor activity"/>
    <property type="evidence" value="ECO:0007669"/>
    <property type="project" value="TreeGrafter"/>
</dbReference>
<dbReference type="Pfam" id="PF00440">
    <property type="entry name" value="TetR_N"/>
    <property type="match status" value="1"/>
</dbReference>
<feature type="DNA-binding region" description="H-T-H motif" evidence="2">
    <location>
        <begin position="35"/>
        <end position="54"/>
    </location>
</feature>
<keyword evidence="1 2" id="KW-0238">DNA-binding</keyword>
<dbReference type="PROSITE" id="PS50977">
    <property type="entry name" value="HTH_TETR_2"/>
    <property type="match status" value="1"/>
</dbReference>
<dbReference type="InterPro" id="IPR009057">
    <property type="entry name" value="Homeodomain-like_sf"/>
</dbReference>
<dbReference type="Gene3D" id="1.10.357.10">
    <property type="entry name" value="Tetracycline Repressor, domain 2"/>
    <property type="match status" value="1"/>
</dbReference>
<dbReference type="AlphaFoldDB" id="A0A8J3VG08"/>
<accession>A0A8J3VG08</accession>
<sequence length="200" mass="21852">MIKRSGRRRGSPDTRDSILEAARRLFADKGFDATTVRAIAADAGVDPAMIHHFFGTKEELFRATIQFPIDPTTEIPDIVAGGRDEVGHRLVAAFVRIWDSPSGAVGASIIRSAMSNDWTLRLMREFLTTQIMRRIVAAIDLDPAEAPLRVSLIASQLAGLAIMRYIIKLEPLASLPSEQVVALIGPNVQRYVTGSLTAET</sequence>
<keyword evidence="5" id="KW-1185">Reference proteome</keyword>
<dbReference type="RefSeq" id="WP_203908863.1">
    <property type="nucleotide sequence ID" value="NZ_BONY01000016.1"/>
</dbReference>
<dbReference type="GO" id="GO:0000976">
    <property type="term" value="F:transcription cis-regulatory region binding"/>
    <property type="evidence" value="ECO:0007669"/>
    <property type="project" value="TreeGrafter"/>
</dbReference>
<dbReference type="PANTHER" id="PTHR30055">
    <property type="entry name" value="HTH-TYPE TRANSCRIPTIONAL REGULATOR RUTR"/>
    <property type="match status" value="1"/>
</dbReference>
<organism evidence="4 5">
    <name type="scientific">Rhizocola hellebori</name>
    <dbReference type="NCBI Taxonomy" id="1392758"/>
    <lineage>
        <taxon>Bacteria</taxon>
        <taxon>Bacillati</taxon>
        <taxon>Actinomycetota</taxon>
        <taxon>Actinomycetes</taxon>
        <taxon>Micromonosporales</taxon>
        <taxon>Micromonosporaceae</taxon>
        <taxon>Rhizocola</taxon>
    </lineage>
</organism>
<evidence type="ECO:0000313" key="4">
    <source>
        <dbReference type="EMBL" id="GIH04990.1"/>
    </source>
</evidence>
<dbReference type="PRINTS" id="PR00455">
    <property type="entry name" value="HTHTETR"/>
</dbReference>
<comment type="caution">
    <text evidence="4">The sequence shown here is derived from an EMBL/GenBank/DDBJ whole genome shotgun (WGS) entry which is preliminary data.</text>
</comment>
<dbReference type="PANTHER" id="PTHR30055:SF235">
    <property type="entry name" value="TRANSCRIPTIONAL REGULATORY PROTEIN"/>
    <property type="match status" value="1"/>
</dbReference>
<dbReference type="EMBL" id="BONY01000016">
    <property type="protein sequence ID" value="GIH04990.1"/>
    <property type="molecule type" value="Genomic_DNA"/>
</dbReference>
<proteinExistence type="predicted"/>
<dbReference type="SUPFAM" id="SSF46689">
    <property type="entry name" value="Homeodomain-like"/>
    <property type="match status" value="1"/>
</dbReference>
<dbReference type="SUPFAM" id="SSF48498">
    <property type="entry name" value="Tetracyclin repressor-like, C-terminal domain"/>
    <property type="match status" value="1"/>
</dbReference>
<name>A0A8J3VG08_9ACTN</name>
<evidence type="ECO:0000313" key="5">
    <source>
        <dbReference type="Proteomes" id="UP000612899"/>
    </source>
</evidence>
<dbReference type="InterPro" id="IPR036271">
    <property type="entry name" value="Tet_transcr_reg_TetR-rel_C_sf"/>
</dbReference>
<evidence type="ECO:0000256" key="1">
    <source>
        <dbReference type="ARBA" id="ARBA00023125"/>
    </source>
</evidence>
<feature type="domain" description="HTH tetR-type" evidence="3">
    <location>
        <begin position="12"/>
        <end position="72"/>
    </location>
</feature>
<dbReference type="InterPro" id="IPR050109">
    <property type="entry name" value="HTH-type_TetR-like_transc_reg"/>
</dbReference>
<evidence type="ECO:0000256" key="2">
    <source>
        <dbReference type="PROSITE-ProRule" id="PRU00335"/>
    </source>
</evidence>